<evidence type="ECO:0000313" key="4">
    <source>
        <dbReference type="Proteomes" id="UP000006798"/>
    </source>
</evidence>
<name>F8GQW8_CUPNN</name>
<reference evidence="3 4" key="1">
    <citation type="journal article" date="2011" name="J. Bacteriol.">
        <title>Complete genome sequence of the type strain Cupriavidus necator N-1.</title>
        <authorList>
            <person name="Poehlein A."/>
            <person name="Kusian B."/>
            <person name="Friedrich B."/>
            <person name="Daniel R."/>
            <person name="Bowien B."/>
        </authorList>
    </citation>
    <scope>NUCLEOTIDE SEQUENCE [LARGE SCALE GENOMIC DNA]</scope>
    <source>
        <strain evidence="4">ATCC 43291 / DSM 13513 / CCUG 52238 / LMG 8453 / N-1</strain>
    </source>
</reference>
<evidence type="ECO:0000256" key="1">
    <source>
        <dbReference type="ARBA" id="ARBA00009129"/>
    </source>
</evidence>
<dbReference type="AlphaFoldDB" id="F8GQW8"/>
<dbReference type="PIRSF" id="PIRSF039008">
    <property type="entry name" value="YjbJ"/>
    <property type="match status" value="1"/>
</dbReference>
<gene>
    <name evidence="3" type="ordered locus">CNE_2c05280</name>
</gene>
<comment type="similarity">
    <text evidence="1">Belongs to the UPF0337 (CsbD) family.</text>
</comment>
<dbReference type="SUPFAM" id="SSF69047">
    <property type="entry name" value="Hypothetical protein YjbJ"/>
    <property type="match status" value="1"/>
</dbReference>
<evidence type="ECO:0000259" key="2">
    <source>
        <dbReference type="Pfam" id="PF05532"/>
    </source>
</evidence>
<organism evidence="3 4">
    <name type="scientific">Cupriavidus necator (strain ATCC 43291 / DSM 13513 / CCUG 52238 / LMG 8453 / N-1)</name>
    <name type="common">Ralstonia eutropha</name>
    <dbReference type="NCBI Taxonomy" id="1042878"/>
    <lineage>
        <taxon>Bacteria</taxon>
        <taxon>Pseudomonadati</taxon>
        <taxon>Pseudomonadota</taxon>
        <taxon>Betaproteobacteria</taxon>
        <taxon>Burkholderiales</taxon>
        <taxon>Burkholderiaceae</taxon>
        <taxon>Cupriavidus</taxon>
    </lineage>
</organism>
<dbReference type="InterPro" id="IPR050423">
    <property type="entry name" value="UPF0337_stress_rsp"/>
</dbReference>
<sequence>MAPPCHRMKEHDMNWDQIEGKWEQVKGKVKEKWGKLTDDDIAQINGKRDQLAGRIQERYGYTKERAEEEMKAWERDTRW</sequence>
<dbReference type="Proteomes" id="UP000006798">
    <property type="component" value="Chromosome 2"/>
</dbReference>
<protein>
    <submittedName>
        <fullName evidence="3">CsbD-like protein</fullName>
    </submittedName>
</protein>
<dbReference type="HOGENOM" id="CLU_135567_4_1_4"/>
<accession>F8GQW8</accession>
<dbReference type="InterPro" id="IPR036629">
    <property type="entry name" value="YjbJ_sf"/>
</dbReference>
<dbReference type="PANTHER" id="PTHR34977">
    <property type="entry name" value="UPF0337 PROTEIN YJBJ"/>
    <property type="match status" value="1"/>
</dbReference>
<evidence type="ECO:0000313" key="3">
    <source>
        <dbReference type="EMBL" id="AEI79509.1"/>
    </source>
</evidence>
<dbReference type="EMBL" id="CP002878">
    <property type="protein sequence ID" value="AEI79509.1"/>
    <property type="molecule type" value="Genomic_DNA"/>
</dbReference>
<dbReference type="Pfam" id="PF05532">
    <property type="entry name" value="CsbD"/>
    <property type="match status" value="1"/>
</dbReference>
<dbReference type="PANTHER" id="PTHR34977:SF1">
    <property type="entry name" value="UPF0337 PROTEIN YJBJ"/>
    <property type="match status" value="1"/>
</dbReference>
<dbReference type="InterPro" id="IPR026042">
    <property type="entry name" value="YjbJ"/>
</dbReference>
<dbReference type="Gene3D" id="1.10.1470.10">
    <property type="entry name" value="YjbJ"/>
    <property type="match status" value="1"/>
</dbReference>
<dbReference type="KEGG" id="cnc:CNE_2c05280"/>
<proteinExistence type="inferred from homology"/>
<feature type="domain" description="CsbD-like" evidence="2">
    <location>
        <begin position="16"/>
        <end position="67"/>
    </location>
</feature>
<dbReference type="InterPro" id="IPR008462">
    <property type="entry name" value="CsbD"/>
</dbReference>